<dbReference type="OrthoDB" id="9801669at2"/>
<dbReference type="Pfam" id="PF13302">
    <property type="entry name" value="Acetyltransf_3"/>
    <property type="match status" value="1"/>
</dbReference>
<name>A0A367XKK3_9PROT</name>
<dbReference type="GO" id="GO:0016747">
    <property type="term" value="F:acyltransferase activity, transferring groups other than amino-acyl groups"/>
    <property type="evidence" value="ECO:0007669"/>
    <property type="project" value="InterPro"/>
</dbReference>
<feature type="domain" description="N-acetyltransferase" evidence="1">
    <location>
        <begin position="15"/>
        <end position="181"/>
    </location>
</feature>
<sequence>MKITLPSKPVQTSRLLLRPFMACDFEQYAAYHALPSVYRYLYASPPVGKALHEQFSAILNASFETENDVFRLAVIRQDDDALIGEVLLKIASLGALQAEIGYIFNPDYEGYGYATEAVSAMIDLGFDHFGFHRIFARLDPQNVGSVGIVERLGLRCEAHLIENDRFNGVWGDEYIYAIRAVEWQARRLVHAR</sequence>
<gene>
    <name evidence="2" type="ORF">TH25_00905</name>
</gene>
<proteinExistence type="predicted"/>
<accession>A0A367XKK3</accession>
<evidence type="ECO:0000259" key="1">
    <source>
        <dbReference type="PROSITE" id="PS51186"/>
    </source>
</evidence>
<organism evidence="2 3">
    <name type="scientific">Thalassospira profundimaris</name>
    <dbReference type="NCBI Taxonomy" id="502049"/>
    <lineage>
        <taxon>Bacteria</taxon>
        <taxon>Pseudomonadati</taxon>
        <taxon>Pseudomonadota</taxon>
        <taxon>Alphaproteobacteria</taxon>
        <taxon>Rhodospirillales</taxon>
        <taxon>Thalassospiraceae</taxon>
        <taxon>Thalassospira</taxon>
    </lineage>
</organism>
<dbReference type="AlphaFoldDB" id="A0A367XKK3"/>
<dbReference type="SUPFAM" id="SSF55729">
    <property type="entry name" value="Acyl-CoA N-acyltransferases (Nat)"/>
    <property type="match status" value="1"/>
</dbReference>
<dbReference type="InterPro" id="IPR016181">
    <property type="entry name" value="Acyl_CoA_acyltransferase"/>
</dbReference>
<dbReference type="Gene3D" id="3.40.630.30">
    <property type="match status" value="1"/>
</dbReference>
<comment type="caution">
    <text evidence="2">The sequence shown here is derived from an EMBL/GenBank/DDBJ whole genome shotgun (WGS) entry which is preliminary data.</text>
</comment>
<dbReference type="EMBL" id="JPWH01000001">
    <property type="protein sequence ID" value="RCK53959.1"/>
    <property type="molecule type" value="Genomic_DNA"/>
</dbReference>
<dbReference type="Proteomes" id="UP000252517">
    <property type="component" value="Unassembled WGS sequence"/>
</dbReference>
<dbReference type="InterPro" id="IPR000182">
    <property type="entry name" value="GNAT_dom"/>
</dbReference>
<reference evidence="2 3" key="1">
    <citation type="submission" date="2014-07" db="EMBL/GenBank/DDBJ databases">
        <title>Draft genome sequence of Thalassospira profundimaris S25-3-2.</title>
        <authorList>
            <person name="Lai Q."/>
            <person name="Shao Z."/>
        </authorList>
    </citation>
    <scope>NUCLEOTIDE SEQUENCE [LARGE SCALE GENOMIC DNA]</scope>
    <source>
        <strain evidence="2 3">S25-3-2</strain>
    </source>
</reference>
<evidence type="ECO:0000313" key="3">
    <source>
        <dbReference type="Proteomes" id="UP000252517"/>
    </source>
</evidence>
<protein>
    <submittedName>
        <fullName evidence="2">Acetyltransferase</fullName>
    </submittedName>
</protein>
<dbReference type="PANTHER" id="PTHR43792:SF1">
    <property type="entry name" value="N-ACETYLTRANSFERASE DOMAIN-CONTAINING PROTEIN"/>
    <property type="match status" value="1"/>
</dbReference>
<dbReference type="InterPro" id="IPR051531">
    <property type="entry name" value="N-acetyltransferase"/>
</dbReference>
<dbReference type="PANTHER" id="PTHR43792">
    <property type="entry name" value="GNAT FAMILY, PUTATIVE (AFU_ORTHOLOGUE AFUA_3G00765)-RELATED-RELATED"/>
    <property type="match status" value="1"/>
</dbReference>
<dbReference type="RefSeq" id="WP_114086532.1">
    <property type="nucleotide sequence ID" value="NZ_JPWH01000001.1"/>
</dbReference>
<keyword evidence="2" id="KW-0808">Transferase</keyword>
<evidence type="ECO:0000313" key="2">
    <source>
        <dbReference type="EMBL" id="RCK53959.1"/>
    </source>
</evidence>
<dbReference type="PROSITE" id="PS51186">
    <property type="entry name" value="GNAT"/>
    <property type="match status" value="1"/>
</dbReference>